<dbReference type="AlphaFoldDB" id="A0A4Q7V9K9"/>
<feature type="domain" description="AMP-dependent synthetase/ligase" evidence="4">
    <location>
        <begin position="20"/>
        <end position="388"/>
    </location>
</feature>
<dbReference type="InterPro" id="IPR042099">
    <property type="entry name" value="ANL_N_sf"/>
</dbReference>
<comment type="catalytic activity">
    <reaction evidence="3">
        <text>a long-chain fatty acid + ATP + CoA = a long-chain fatty acyl-CoA + AMP + diphosphate</text>
        <dbReference type="Rhea" id="RHEA:15421"/>
        <dbReference type="ChEBI" id="CHEBI:30616"/>
        <dbReference type="ChEBI" id="CHEBI:33019"/>
        <dbReference type="ChEBI" id="CHEBI:57287"/>
        <dbReference type="ChEBI" id="CHEBI:57560"/>
        <dbReference type="ChEBI" id="CHEBI:83139"/>
        <dbReference type="ChEBI" id="CHEBI:456215"/>
        <dbReference type="EC" id="6.2.1.3"/>
    </reaction>
    <physiologicalReaction direction="left-to-right" evidence="3">
        <dbReference type="Rhea" id="RHEA:15422"/>
    </physiologicalReaction>
</comment>
<organism evidence="5 6">
    <name type="scientific">Rivibacter subsaxonicus</name>
    <dbReference type="NCBI Taxonomy" id="457575"/>
    <lineage>
        <taxon>Bacteria</taxon>
        <taxon>Pseudomonadati</taxon>
        <taxon>Pseudomonadota</taxon>
        <taxon>Betaproteobacteria</taxon>
        <taxon>Burkholderiales</taxon>
        <taxon>Rivibacter</taxon>
    </lineage>
</organism>
<keyword evidence="1" id="KW-0547">Nucleotide-binding</keyword>
<dbReference type="SUPFAM" id="SSF56801">
    <property type="entry name" value="Acetyl-CoA synthetase-like"/>
    <property type="match status" value="1"/>
</dbReference>
<evidence type="ECO:0000256" key="3">
    <source>
        <dbReference type="ARBA" id="ARBA00024484"/>
    </source>
</evidence>
<dbReference type="OrthoDB" id="9766486at2"/>
<evidence type="ECO:0000256" key="1">
    <source>
        <dbReference type="ARBA" id="ARBA00022741"/>
    </source>
</evidence>
<gene>
    <name evidence="5" type="ORF">EV670_3650</name>
</gene>
<sequence length="559" mass="60503">MSSVDPAALPLQRLYHWERERADAIWLTQPIGGGRLREINWREGADEVRRVAAHLQAQGWPAGSRIAILGKNSAHWILADLAIWMAGHVSVPLYPMQTAANARQILEHAEAVACFVGKLDDWAGLQPAVAGLATIALPLAPARELAQWDDIVARTAPLAGEPLRAADELATIIYTSGTTGQSKGVMHSFGTITAAVQMGMQRAQLTSEDRILSYLPLAHIAERALVEMGSLASGAHLFFAESLDTFQADLQRARPTVFFSVPRLWTKFQQGVLAKVPQRKLSLLLKLPILGGLVRRKVLAGLGLDQTRMAAGGAAPMPAELLRWWAALGLRITEAYGMTENGGVSQATLEHEFRPGTVGRSYAGVDCRIDPDSGEIQMKSAGLMLGYYKAPELTREAFTADGYLHTGDKGLFEADGNLRIIGRVKDNFKSSKGKYIAPAPIEDKLGRHPAVEACCVVGANLEQAIGLVMLGEAAARETKAPGGREALSASLAAHLQQLNAGLDPHEQLACIVVSDEPWSIEAGFLTPTFKIKRNRIEEAYAARFATWAAGREPVQWMRA</sequence>
<dbReference type="PANTHER" id="PTHR43272:SF33">
    <property type="entry name" value="AMP-BINDING DOMAIN-CONTAINING PROTEIN-RELATED"/>
    <property type="match status" value="1"/>
</dbReference>
<evidence type="ECO:0000313" key="6">
    <source>
        <dbReference type="Proteomes" id="UP000293671"/>
    </source>
</evidence>
<dbReference type="InterPro" id="IPR045851">
    <property type="entry name" value="AMP-bd_C_sf"/>
</dbReference>
<dbReference type="GO" id="GO:0005524">
    <property type="term" value="F:ATP binding"/>
    <property type="evidence" value="ECO:0007669"/>
    <property type="project" value="UniProtKB-KW"/>
</dbReference>
<dbReference type="PROSITE" id="PS00455">
    <property type="entry name" value="AMP_BINDING"/>
    <property type="match status" value="1"/>
</dbReference>
<evidence type="ECO:0000313" key="5">
    <source>
        <dbReference type="EMBL" id="RZT91973.1"/>
    </source>
</evidence>
<proteinExistence type="predicted"/>
<dbReference type="GO" id="GO:0016020">
    <property type="term" value="C:membrane"/>
    <property type="evidence" value="ECO:0007669"/>
    <property type="project" value="TreeGrafter"/>
</dbReference>
<dbReference type="GO" id="GO:0004467">
    <property type="term" value="F:long-chain fatty acid-CoA ligase activity"/>
    <property type="evidence" value="ECO:0007669"/>
    <property type="project" value="UniProtKB-EC"/>
</dbReference>
<evidence type="ECO:0000256" key="2">
    <source>
        <dbReference type="ARBA" id="ARBA00022840"/>
    </source>
</evidence>
<dbReference type="Gene3D" id="3.30.300.30">
    <property type="match status" value="1"/>
</dbReference>
<dbReference type="Pfam" id="PF23562">
    <property type="entry name" value="AMP-binding_C_3"/>
    <property type="match status" value="1"/>
</dbReference>
<dbReference type="Pfam" id="PF00501">
    <property type="entry name" value="AMP-binding"/>
    <property type="match status" value="1"/>
</dbReference>
<keyword evidence="2" id="KW-0067">ATP-binding</keyword>
<dbReference type="Proteomes" id="UP000293671">
    <property type="component" value="Unassembled WGS sequence"/>
</dbReference>
<protein>
    <submittedName>
        <fullName evidence="5">Long-chain acyl-CoA synthetase</fullName>
    </submittedName>
</protein>
<dbReference type="EMBL" id="SHKP01000010">
    <property type="protein sequence ID" value="RZT91973.1"/>
    <property type="molecule type" value="Genomic_DNA"/>
</dbReference>
<comment type="caution">
    <text evidence="5">The sequence shown here is derived from an EMBL/GenBank/DDBJ whole genome shotgun (WGS) entry which is preliminary data.</text>
</comment>
<evidence type="ECO:0000259" key="4">
    <source>
        <dbReference type="Pfam" id="PF00501"/>
    </source>
</evidence>
<dbReference type="PANTHER" id="PTHR43272">
    <property type="entry name" value="LONG-CHAIN-FATTY-ACID--COA LIGASE"/>
    <property type="match status" value="1"/>
</dbReference>
<dbReference type="Gene3D" id="3.40.50.12780">
    <property type="entry name" value="N-terminal domain of ligase-like"/>
    <property type="match status" value="1"/>
</dbReference>
<reference evidence="5 6" key="1">
    <citation type="submission" date="2019-02" db="EMBL/GenBank/DDBJ databases">
        <title>Genomic Encyclopedia of Type Strains, Phase IV (KMG-IV): sequencing the most valuable type-strain genomes for metagenomic binning, comparative biology and taxonomic classification.</title>
        <authorList>
            <person name="Goeker M."/>
        </authorList>
    </citation>
    <scope>NUCLEOTIDE SEQUENCE [LARGE SCALE GENOMIC DNA]</scope>
    <source>
        <strain evidence="5 6">DSM 19570</strain>
    </source>
</reference>
<name>A0A4Q7V9K9_9BURK</name>
<dbReference type="InterPro" id="IPR020845">
    <property type="entry name" value="AMP-binding_CS"/>
</dbReference>
<accession>A0A4Q7V9K9</accession>
<dbReference type="InterPro" id="IPR000873">
    <property type="entry name" value="AMP-dep_synth/lig_dom"/>
</dbReference>
<keyword evidence="6" id="KW-1185">Reference proteome</keyword>